<reference evidence="7" key="1">
    <citation type="submission" date="2020-10" db="EMBL/GenBank/DDBJ databases">
        <title>Microbiome of the Black Sea water column analyzed by genome centric metagenomics.</title>
        <authorList>
            <person name="Cabello-Yeves P.J."/>
            <person name="Callieri C."/>
            <person name="Picazo A."/>
            <person name="Mehrshad M."/>
            <person name="Haro-Moreno J.M."/>
            <person name="Roda-Garcia J."/>
            <person name="Dzembekova N."/>
            <person name="Slabakova V."/>
            <person name="Slabakova N."/>
            <person name="Moncheva S."/>
            <person name="Rodriguez-Valera F."/>
        </authorList>
    </citation>
    <scope>NUCLEOTIDE SEQUENCE</scope>
    <source>
        <strain evidence="7">BS30m-G43</strain>
    </source>
</reference>
<evidence type="ECO:0000259" key="6">
    <source>
        <dbReference type="Pfam" id="PF00462"/>
    </source>
</evidence>
<evidence type="ECO:0000256" key="4">
    <source>
        <dbReference type="ARBA" id="ARBA00023157"/>
    </source>
</evidence>
<keyword evidence="3" id="KW-0249">Electron transport</keyword>
<keyword evidence="5" id="KW-0676">Redox-active center</keyword>
<protein>
    <submittedName>
        <fullName evidence="7">Glutaredoxin</fullName>
    </submittedName>
</protein>
<dbReference type="PANTHER" id="PTHR46679:SF1">
    <property type="entry name" value="GLUTAREDOXIN-2, MITOCHONDRIAL"/>
    <property type="match status" value="1"/>
</dbReference>
<dbReference type="InterPro" id="IPR002109">
    <property type="entry name" value="Glutaredoxin"/>
</dbReference>
<feature type="domain" description="Glutaredoxin" evidence="6">
    <location>
        <begin position="2"/>
        <end position="61"/>
    </location>
</feature>
<evidence type="ECO:0000256" key="5">
    <source>
        <dbReference type="ARBA" id="ARBA00023284"/>
    </source>
</evidence>
<dbReference type="Proteomes" id="UP000705230">
    <property type="component" value="Unassembled WGS sequence"/>
</dbReference>
<evidence type="ECO:0000313" key="7">
    <source>
        <dbReference type="EMBL" id="MBL6902706.1"/>
    </source>
</evidence>
<dbReference type="AlphaFoldDB" id="A0A937J4Y7"/>
<name>A0A937J4Y7_9GAMM</name>
<accession>A0A937J4Y7</accession>
<keyword evidence="2" id="KW-0813">Transport</keyword>
<proteinExistence type="inferred from homology"/>
<dbReference type="InterPro" id="IPR014025">
    <property type="entry name" value="Glutaredoxin_subgr"/>
</dbReference>
<evidence type="ECO:0000256" key="3">
    <source>
        <dbReference type="ARBA" id="ARBA00022982"/>
    </source>
</evidence>
<gene>
    <name evidence="7" type="ORF">ISR29_00705</name>
</gene>
<dbReference type="PANTHER" id="PTHR46679">
    <property type="match status" value="1"/>
</dbReference>
<comment type="similarity">
    <text evidence="1">Belongs to the glutaredoxin family.</text>
</comment>
<dbReference type="Gene3D" id="3.40.30.10">
    <property type="entry name" value="Glutaredoxin"/>
    <property type="match status" value="1"/>
</dbReference>
<dbReference type="PRINTS" id="PR00160">
    <property type="entry name" value="GLUTAREDOXIN"/>
</dbReference>
<evidence type="ECO:0000256" key="1">
    <source>
        <dbReference type="ARBA" id="ARBA00007787"/>
    </source>
</evidence>
<dbReference type="EMBL" id="JADHSG010000001">
    <property type="protein sequence ID" value="MBL6902706.1"/>
    <property type="molecule type" value="Genomic_DNA"/>
</dbReference>
<comment type="caution">
    <text evidence="7">The sequence shown here is derived from an EMBL/GenBank/DDBJ whole genome shotgun (WGS) entry which is preliminary data.</text>
</comment>
<dbReference type="SUPFAM" id="SSF52833">
    <property type="entry name" value="Thioredoxin-like"/>
    <property type="match status" value="1"/>
</dbReference>
<evidence type="ECO:0000256" key="2">
    <source>
        <dbReference type="ARBA" id="ARBA00022448"/>
    </source>
</evidence>
<dbReference type="GO" id="GO:0015035">
    <property type="term" value="F:protein-disulfide reductase activity"/>
    <property type="evidence" value="ECO:0007669"/>
    <property type="project" value="TreeGrafter"/>
</dbReference>
<evidence type="ECO:0000313" key="8">
    <source>
        <dbReference type="Proteomes" id="UP000705230"/>
    </source>
</evidence>
<sequence>MIEIYGKHNCSYCDKAKFLCERNNLEYVYKQLDEDFDRNAFFAMFPSARSFPQIKVDGHSIGGYTDLESWYQNRT</sequence>
<organism evidence="7 8">
    <name type="scientific">SAR86 cluster bacterium</name>
    <dbReference type="NCBI Taxonomy" id="2030880"/>
    <lineage>
        <taxon>Bacteria</taxon>
        <taxon>Pseudomonadati</taxon>
        <taxon>Pseudomonadota</taxon>
        <taxon>Gammaproteobacteria</taxon>
        <taxon>SAR86 cluster</taxon>
    </lineage>
</organism>
<dbReference type="PROSITE" id="PS51354">
    <property type="entry name" value="GLUTAREDOXIN_2"/>
    <property type="match status" value="1"/>
</dbReference>
<keyword evidence="4" id="KW-1015">Disulfide bond</keyword>
<dbReference type="Pfam" id="PF00462">
    <property type="entry name" value="Glutaredoxin"/>
    <property type="match status" value="1"/>
</dbReference>
<dbReference type="InterPro" id="IPR036249">
    <property type="entry name" value="Thioredoxin-like_sf"/>
</dbReference>